<evidence type="ECO:0000256" key="2">
    <source>
        <dbReference type="PROSITE-ProRule" id="PRU00104"/>
    </source>
</evidence>
<evidence type="ECO:0000313" key="4">
    <source>
        <dbReference type="EMBL" id="KAK8846396.1"/>
    </source>
</evidence>
<dbReference type="PROSITE" id="PS50237">
    <property type="entry name" value="HECT"/>
    <property type="match status" value="1"/>
</dbReference>
<dbReference type="Gene3D" id="2.60.120.920">
    <property type="match status" value="1"/>
</dbReference>
<dbReference type="Proteomes" id="UP001470230">
    <property type="component" value="Unassembled WGS sequence"/>
</dbReference>
<dbReference type="InterPro" id="IPR035914">
    <property type="entry name" value="Sperma_CUB_dom_sf"/>
</dbReference>
<accession>A0ABR2HG32</accession>
<evidence type="ECO:0000259" key="3">
    <source>
        <dbReference type="PROSITE" id="PS50237"/>
    </source>
</evidence>
<dbReference type="EMBL" id="JAPFFF010000029">
    <property type="protein sequence ID" value="KAK8846396.1"/>
    <property type="molecule type" value="Genomic_DNA"/>
</dbReference>
<sequence length="3398" mass="386180">MGASFSSQAKATTKLNKIVDEHYLFPRNLFAFFEQYTRKQMKPNKTDAKVESALFSIIIDQILFNQTKSGYLSQPPNLESRIFDAISYQINSFIAQANPFADRFRFIEDNMRNSIQIEILKQETDWKQNAKSLIFDINSSAQTPTVLHAAFSVFFQVATINNFEKLSIESVDHLLENLNLLVTSPNCPEILGTSPQLISKFNSFIVNLVLSPKFAKNQIKSKVITFLLHISTIQGGICTVLAALTVGMSVQALTPFEGTTPEIKIGNRQTNTNLNANSNLNGNTIAPTNNAADQQQLVPLYGTPITVEIQGARLFSACVVTANSNLLLVTSRGIIEVSQWGRILQTRDVKNAEDILITSSVDYFILLNKKSGIFQVFNYNDISLVFEENIDNVLNSKLNTSESDKDSKQTRNIIGIAFSTYLFILIETSFYEYDLLCLSIEKKTINFQSKQHLKLSSAPNFIFPGKRSVFLQCGDLLLKCGIPNFEKNKKIQKLSYPLSRVIEPPQEDSVDYVITASPDVGYVIKSDMKCITILNYTVNYGNVVTFPEFAKHLPSVAPSTFNSFLVNTISDMTPQLYQCVQYVFQKVTPSTTGLLQYFASSPTETINFSLNLGQQSLNSTIFPVETRKQILFFSLMLLTINGRCFISQYPLNQFEIEESDSILLNKIKNFVEATVFHPIATPEIIQAAFQVIKATFRYLYYPDYGHFREFLNGFKNNPRLLAVSIPFLKGSMALFYAIDTELLSLISPYLTHKNLHYMFKDRICEINGELHFLKTNNITSNEIYIANFISSLIKYYTDRICFPELFSRMQVSVKMILRIFTRVLVLDSAPTVSVSFAESCLRLLKEVKKNFTPTSKDISTDLEYSSVPDANETTQKKIETIETLHNYEDGKDIEWKVEMNGASEIEIEFDSKCATERNTDYLQIFDRAKGGSQFGKILSGPAGPLNWPKKLTIPSDSCRLFFHADESTNDWGIRLTISAHVPVATRQFKPDICLSMVNLICYSIGRSLQQALVSIPIAELEKEYKLMLESDILKGSSSIFEDEKLINKMKEQVKDLIANVNSQENMTNNDSIKSTIVGGSPGSESKKIIHIVNQVEQPLKTRPNRSKSQRSMDDVQIPISTYSSQTLTNDESRHLQLLNDLTAINFEEGKPANLLLRMLYKSSRSALIKVMPLSSLVERFAFAAFIRQLGMLNICSQTAMELVQSTANPSGLAKPPIHMNLSRLIKSIYKIRTVLHSAYQKSKVENRNPSSLRENYQKFAYEMLLKSKFLLISEPLLKGKEMLSENSFVTSLDSLVSFIISNVKFSDIHHMIDLRIKRAKTRIKAMDIVSEFIQINDIFYTSRISFIAPLINAFPAVVDKSHIRSISLNLMNDYYQHCSDMHQLFIDTISKKQSEIPNALRLFLLQILLFPTKMMKNEDVNIKSLLSFLSIFKPKTIDEIALTEGLWLFLTNIAIQNRTEDMCKYFNELIISNDNEYFRTKVITLQTIMVIDGFYHDIDLQVLINMMKNATPRLIVSILRFIASYFYTFGVSDDFQINLEAINIKETVNFTQLIEYLLQFIGKTQIYENLPILSSSFPIESHQLVSNEIVSFFRQLISQKSEVHNLICLIIQDVFTKVSLKTKSIETLFDNRLLSLEFLGLLIVFGNGMQPLFQGGYGYITSGPYKDDIMKITSYSPLANIVTGIILSKTFSSISVSPSIISSSSRIPPNPTNFDFLEEHFYFFERFHQFCLKALKSKQFLTEHRLLVSTISAFYYFIPMAIQSTTTMQMFLKSSDISSWINFSIEKSEETKLHSISELSLSINDNIRALSLEKSLNDDDEESSGQRSRMKRFNEFIEQPEYNFDSFSNASTLQTHLRFSILPSKERHFSPSKMVVLFGNGEINDDTIISTVNSSSVPVSLSLTTTFFVGDQTVPSHSQFYWECTLLTSLSSSTKFSIGFIDSRDFEAPNCLPFETFSIVFPSREIQSPTIGLIKLDEQFTVQKGDVFGVAYAQNHICFFRNGVKISRSIPSPHLGTFSPFISITGRDIQIEYNFGHKQFKTEFTREKIFDFCSECFIGLKTKRTIETGRFVNNSIESQEYLETLKKGLIVLDQPRNSDNESDTTEKVEKVEKVTDNVKETEPEESLAFIMKPSPISNFIRVAKGSPILVQRIHLTPKEVAPNELILFSTTMKEKLGQIGIVRELIPKESNYLALLEFNDPEIGTKETLKFDSRFLSYLPVRKNANTKFGESSLINRDAILNNFSPEPHMTPILTEMLCETRAVSIRMMRYSMLIVLEYFRIIFKLSKNRSQIDSLNLEKDKIVKLLAILILELTNFIPSIKIKSKWSHIHIGDSIFNKENKENVNNVSAQVSATPSSSNLISASASSTNVQFTSILLVIDPSKMSKVLKTVLLSIYEDKENSKIIFPSLFKIALDTLCSTADSAETLFKESPQELQFESTHPCNKVTINHTVNDPNAVGFVPILTSNCELPLNGITVGNITITGKQDDIKFIEGSKCELNGDVSMSKSFKGLSLSFLPIHRRLCDMSLNQSKGSIHLTFSLLSLIFSYNLSFMNDDICIYMKKTLLPSFLSILKDGGVLGSVFAFELIAPLLSHLEWNSGDLTESTLKLVHEYLKKFEDSVIEWKKLSVAAQHATLLKMLFDLTEIDASTRNLMKFQLNNEEERRKNLSEYYKILDTKLHMKPKCIFHEVTDAFTLVTALAHNWSFPIKFPSFLLLDSFLSSVYPDPAMTITDTYEGMTDLETPTETTNQQQQQQQQQQKSYKFIHVAIKDAQIYGIEVEGIEGVFLQYIPDVSIVNNNTINDIKNNNFLWKIRGMTTDNANINTENNRPNTSNTEIEIPASIGQITSINTSEFKMKVPSDCKNFKIEIHVQKLTPEGRENLFITHFDSFTQLCEFMSKKWNQKIDETLLKIMNQNPQQNEEKRPFNLSHTQLASNSVLQEVPRMLLRARVELIRQLNKSVTQLLKCVDLSDNQVLSNAVIYAKSGIATSYKLDLFRRSVMTQLCEDTRINIRFNRSRAALHMINPSHPDAMPLLKQLIEQVPKRSLISLKRDSVPWHVDLEGEGATDAGGPARDLFTQTCLEIMHPSTGLFIMTPNKRMMEGPNQELLIPNSHAMSNVDHDMFIYSGVLMTIAYISRLPQPFKFAEFVWAHFTGAMMTIEDIYSIDKPFETLMRMIEEGEMDETELEKRCLTFTVMDSHGDSVELFPGGGGVRVTVERLSEYVQMSKKYRLKEMKLQLDWLKEGISYFFPPDALFLLSPWELELIVCGDNNVPVSELKKHCRFDSKDKSSKMLWHVLESFSAEERMLFIKFATGRMGLPPPGSKWHSELTITWVQPTVKEDSAMPLPTAATCSSTIRIPKYSTEEWMAKKIRAAIVFGVDIDTDRQVNFADIVQLS</sequence>
<dbReference type="Gene3D" id="3.30.2410.10">
    <property type="entry name" value="Hect, E3 ligase catalytic domain"/>
    <property type="match status" value="1"/>
</dbReference>
<proteinExistence type="predicted"/>
<dbReference type="PANTHER" id="PTHR46654">
    <property type="entry name" value="E3 UBIQUITIN-PROTEIN LIGASE HECTD3"/>
    <property type="match status" value="1"/>
</dbReference>
<dbReference type="InterPro" id="IPR035983">
    <property type="entry name" value="Hect_E3_ubiquitin_ligase"/>
</dbReference>
<dbReference type="SUPFAM" id="SSF56204">
    <property type="entry name" value="Hect, E3 ligase catalytic domain"/>
    <property type="match status" value="1"/>
</dbReference>
<dbReference type="Gene3D" id="3.90.1750.10">
    <property type="entry name" value="Hect, E3 ligase catalytic domains"/>
    <property type="match status" value="1"/>
</dbReference>
<evidence type="ECO:0000256" key="1">
    <source>
        <dbReference type="ARBA" id="ARBA00022786"/>
    </source>
</evidence>
<protein>
    <recommendedName>
        <fullName evidence="3">HECT domain-containing protein</fullName>
    </recommendedName>
</protein>
<dbReference type="Pfam" id="PF00632">
    <property type="entry name" value="HECT"/>
    <property type="match status" value="1"/>
</dbReference>
<reference evidence="4 5" key="1">
    <citation type="submission" date="2024-04" db="EMBL/GenBank/DDBJ databases">
        <title>Tritrichomonas musculus Genome.</title>
        <authorList>
            <person name="Alves-Ferreira E."/>
            <person name="Grigg M."/>
            <person name="Lorenzi H."/>
            <person name="Galac M."/>
        </authorList>
    </citation>
    <scope>NUCLEOTIDE SEQUENCE [LARGE SCALE GENOMIC DNA]</scope>
    <source>
        <strain evidence="4 5">EAF2021</strain>
    </source>
</reference>
<organism evidence="4 5">
    <name type="scientific">Tritrichomonas musculus</name>
    <dbReference type="NCBI Taxonomy" id="1915356"/>
    <lineage>
        <taxon>Eukaryota</taxon>
        <taxon>Metamonada</taxon>
        <taxon>Parabasalia</taxon>
        <taxon>Tritrichomonadida</taxon>
        <taxon>Tritrichomonadidae</taxon>
        <taxon>Tritrichomonas</taxon>
    </lineage>
</organism>
<dbReference type="Gene3D" id="2.60.120.290">
    <property type="entry name" value="Spermadhesin, CUB domain"/>
    <property type="match status" value="1"/>
</dbReference>
<dbReference type="InterPro" id="IPR043136">
    <property type="entry name" value="B30.2/SPRY_sf"/>
</dbReference>
<feature type="active site" description="Glycyl thioester intermediate" evidence="2">
    <location>
        <position position="3354"/>
    </location>
</feature>
<gene>
    <name evidence="4" type="ORF">M9Y10_020414</name>
</gene>
<comment type="caution">
    <text evidence="4">The sequence shown here is derived from an EMBL/GenBank/DDBJ whole genome shotgun (WGS) entry which is preliminary data.</text>
</comment>
<keyword evidence="5" id="KW-1185">Reference proteome</keyword>
<dbReference type="InterPro" id="IPR000569">
    <property type="entry name" value="HECT_dom"/>
</dbReference>
<keyword evidence="1 2" id="KW-0833">Ubl conjugation pathway</keyword>
<name>A0ABR2HG32_9EUKA</name>
<dbReference type="Gene3D" id="3.30.2160.10">
    <property type="entry name" value="Hect, E3 ligase catalytic domain"/>
    <property type="match status" value="1"/>
</dbReference>
<evidence type="ECO:0000313" key="5">
    <source>
        <dbReference type="Proteomes" id="UP001470230"/>
    </source>
</evidence>
<dbReference type="InterPro" id="IPR042469">
    <property type="entry name" value="HECTD3"/>
</dbReference>
<dbReference type="SMART" id="SM00119">
    <property type="entry name" value="HECTc"/>
    <property type="match status" value="1"/>
</dbReference>
<feature type="domain" description="HECT" evidence="3">
    <location>
        <begin position="3047"/>
        <end position="3377"/>
    </location>
</feature>
<dbReference type="SUPFAM" id="SSF49854">
    <property type="entry name" value="Spermadhesin, CUB domain"/>
    <property type="match status" value="1"/>
</dbReference>
<dbReference type="PANTHER" id="PTHR46654:SF1">
    <property type="entry name" value="E3 UBIQUITIN-PROTEIN LIGASE HECTD3"/>
    <property type="match status" value="1"/>
</dbReference>